<feature type="coiled-coil region" evidence="2">
    <location>
        <begin position="183"/>
        <end position="336"/>
    </location>
</feature>
<feature type="coiled-coil region" evidence="2">
    <location>
        <begin position="364"/>
        <end position="469"/>
    </location>
</feature>
<evidence type="ECO:0000313" key="5">
    <source>
        <dbReference type="Ensembl" id="ENSSRHP00000092950.1"/>
    </source>
</evidence>
<feature type="compositionally biased region" description="Polar residues" evidence="3">
    <location>
        <begin position="1054"/>
        <end position="1078"/>
    </location>
</feature>
<evidence type="ECO:0000256" key="2">
    <source>
        <dbReference type="SAM" id="Coils"/>
    </source>
</evidence>
<dbReference type="AlphaFoldDB" id="A0A673MRF2"/>
<accession>A0A673MRF2</accession>
<feature type="coiled-coil region" evidence="2">
    <location>
        <begin position="508"/>
        <end position="616"/>
    </location>
</feature>
<proteinExistence type="predicted"/>
<sequence length="1114" mass="129426">MATGAGWQHYYNPAGSTSTGKYNSTSTSTSTSTSFPSGLTLEYTQDLHLKMSKKIAQLTKVIYALNTKNDEHEAAIQTLKEAHEEEVQQILSETREKIMQYKSKISDEMDLKRRIQSLEESMELHERMKRQALTEFETYRQRVEDMQLCTEAQHTQRVVTMSREVEEMRRSFEEKLRSFGQLQSQFEQEKQQALEELHAAHRQEVQELLRSHQSQNANYSKDQEKLGQLHKAEVDSLTERVEELKQDKKRLVEEYEAKLNKAQAFYERELEAMKRTQQMTAENLLAWKKTEAELRKEFQAQEAALQKTLGKLRSELQRVQEEARESREKSHKLQASLIAAESNIKLDKQLEEVTKDTEIVEIRQREAECELEASRDRVQQQATEILLKASQIGSLQATQMTHEAVIRDLESEKSRLKDKVLRLEEDRGALQKKCQTLDERQRQQILSLEKSLREEKQIYEKELMNLCAKYEEDTAHFKDSHSRALDELSRKHRAVLENTQSVSEKERNRLLSEMEERFKKERSSLEEQKSLLREELDSLREELAAKLNMANSEVNRLQELTKQGEQGLSSAEGHISNLKDAQKKLLEELDATRARLRETSNLLTALQGEMESKKQEHDAKLIATKGEEKLKMDKMALELELKWTEALRDENIREPRTEHPSIHIETSQQHLSNMVVSFILTNCFIYQPVSPTSFVQISLLKQSLEMQLSQSQHSLQQLQAQFSQEREHLGQQLQEMELEHQRREQRLQEAHCCAIQDMQEARQHDLKVTTTKHNLPPVSRRDCTDLYTVKNDREFNGKRLPVFHSLCLSLSLVLLSASLRSELNHLHASAIEHMRQIHQQETAAAKQELENALEQSRVKERELLSRISDLQEEVSRRKKHIANLDHEIHTLNENISTLTKELELKGKEVLKIRSEANQQIRAHEQDLFKKHEREMAELNALHHREAQNMLSDFNKAQELLKDKISALQILLEGTEDKFRNRESRPEDLQTIAELKDMVAERESLVKKLVDDKKFYQLELVNRETNFNKIFNTNPNVGVINPLVKQKRKNDKSATRFSSSANLRANVEASGTGSGQPQPNRLEPIPNSPIHQLEPNTSKPLPPPTPLTEPKKLTR</sequence>
<dbReference type="PANTHER" id="PTHR18870:SF7">
    <property type="entry name" value="PROTEIN FAM184A"/>
    <property type="match status" value="1"/>
</dbReference>
<feature type="region of interest" description="Disordered" evidence="3">
    <location>
        <begin position="16"/>
        <end position="35"/>
    </location>
</feature>
<evidence type="ECO:0000256" key="1">
    <source>
        <dbReference type="ARBA" id="ARBA00023054"/>
    </source>
</evidence>
<feature type="domain" description="Protein FAM184A/B N-terminal" evidence="4">
    <location>
        <begin position="61"/>
        <end position="271"/>
    </location>
</feature>
<gene>
    <name evidence="5" type="primary">LOC107727572</name>
</gene>
<feature type="coiled-coil region" evidence="2">
    <location>
        <begin position="62"/>
        <end position="135"/>
    </location>
</feature>
<organism evidence="5 6">
    <name type="scientific">Sinocyclocheilus rhinocerous</name>
    <dbReference type="NCBI Taxonomy" id="307959"/>
    <lineage>
        <taxon>Eukaryota</taxon>
        <taxon>Metazoa</taxon>
        <taxon>Chordata</taxon>
        <taxon>Craniata</taxon>
        <taxon>Vertebrata</taxon>
        <taxon>Euteleostomi</taxon>
        <taxon>Actinopterygii</taxon>
        <taxon>Neopterygii</taxon>
        <taxon>Teleostei</taxon>
        <taxon>Ostariophysi</taxon>
        <taxon>Cypriniformes</taxon>
        <taxon>Cyprinidae</taxon>
        <taxon>Cyprininae</taxon>
        <taxon>Sinocyclocheilus</taxon>
    </lineage>
</organism>
<feature type="region of interest" description="Disordered" evidence="3">
    <location>
        <begin position="1046"/>
        <end position="1114"/>
    </location>
</feature>
<protein>
    <submittedName>
        <fullName evidence="5">Protein FAM184A-like</fullName>
    </submittedName>
</protein>
<evidence type="ECO:0000256" key="3">
    <source>
        <dbReference type="SAM" id="MobiDB-lite"/>
    </source>
</evidence>
<keyword evidence="1 2" id="KW-0175">Coiled coil</keyword>
<dbReference type="Proteomes" id="UP000472270">
    <property type="component" value="Unassembled WGS sequence"/>
</dbReference>
<reference evidence="5" key="2">
    <citation type="submission" date="2025-09" db="UniProtKB">
        <authorList>
            <consortium name="Ensembl"/>
        </authorList>
    </citation>
    <scope>IDENTIFICATION</scope>
</reference>
<feature type="coiled-coil region" evidence="2">
    <location>
        <begin position="701"/>
        <end position="746"/>
    </location>
</feature>
<dbReference type="Ensembl" id="ENSSRHT00000095465.1">
    <property type="protein sequence ID" value="ENSSRHP00000092950.1"/>
    <property type="gene ID" value="ENSSRHG00000045811.1"/>
</dbReference>
<dbReference type="InterPro" id="IPR039478">
    <property type="entry name" value="FAM184A/B_N"/>
</dbReference>
<dbReference type="Pfam" id="PF15665">
    <property type="entry name" value="FAM184"/>
    <property type="match status" value="1"/>
</dbReference>
<dbReference type="PANTHER" id="PTHR18870">
    <property type="entry name" value="PROTEIN TAG-278-RELATED"/>
    <property type="match status" value="1"/>
</dbReference>
<evidence type="ECO:0000259" key="4">
    <source>
        <dbReference type="Pfam" id="PF15665"/>
    </source>
</evidence>
<reference evidence="5" key="1">
    <citation type="submission" date="2025-08" db="UniProtKB">
        <authorList>
            <consortium name="Ensembl"/>
        </authorList>
    </citation>
    <scope>IDENTIFICATION</scope>
</reference>
<feature type="coiled-coil region" evidence="2">
    <location>
        <begin position="835"/>
        <end position="948"/>
    </location>
</feature>
<evidence type="ECO:0000313" key="6">
    <source>
        <dbReference type="Proteomes" id="UP000472270"/>
    </source>
</evidence>
<name>A0A673MRF2_9TELE</name>
<keyword evidence="6" id="KW-1185">Reference proteome</keyword>